<organism evidence="2 3">
    <name type="scientific">Weissella minor</name>
    <dbReference type="NCBI Taxonomy" id="1620"/>
    <lineage>
        <taxon>Bacteria</taxon>
        <taxon>Bacillati</taxon>
        <taxon>Bacillota</taxon>
        <taxon>Bacilli</taxon>
        <taxon>Lactobacillales</taxon>
        <taxon>Lactobacillaceae</taxon>
        <taxon>Weissella</taxon>
    </lineage>
</organism>
<keyword evidence="1" id="KW-0472">Membrane</keyword>
<dbReference type="OrthoDB" id="2329326at2"/>
<protein>
    <recommendedName>
        <fullName evidence="4">DUF998 domain-containing protein</fullName>
    </recommendedName>
</protein>
<evidence type="ECO:0000313" key="3">
    <source>
        <dbReference type="Proteomes" id="UP000051673"/>
    </source>
</evidence>
<dbReference type="PATRIC" id="fig|1620.3.peg.742"/>
<keyword evidence="3" id="KW-1185">Reference proteome</keyword>
<feature type="transmembrane region" description="Helical" evidence="1">
    <location>
        <begin position="89"/>
        <end position="107"/>
    </location>
</feature>
<dbReference type="InterPro" id="IPR009339">
    <property type="entry name" value="DUF998"/>
</dbReference>
<dbReference type="Proteomes" id="UP000051673">
    <property type="component" value="Unassembled WGS sequence"/>
</dbReference>
<feature type="transmembrane region" description="Helical" evidence="1">
    <location>
        <begin position="344"/>
        <end position="366"/>
    </location>
</feature>
<feature type="transmembrane region" description="Helical" evidence="1">
    <location>
        <begin position="320"/>
        <end position="338"/>
    </location>
</feature>
<evidence type="ECO:0008006" key="4">
    <source>
        <dbReference type="Google" id="ProtNLM"/>
    </source>
</evidence>
<dbReference type="AlphaFoldDB" id="A0A0R2JTC6"/>
<feature type="transmembrane region" description="Helical" evidence="1">
    <location>
        <begin position="153"/>
        <end position="173"/>
    </location>
</feature>
<feature type="transmembrane region" description="Helical" evidence="1">
    <location>
        <begin position="185"/>
        <end position="205"/>
    </location>
</feature>
<proteinExistence type="predicted"/>
<feature type="transmembrane region" description="Helical" evidence="1">
    <location>
        <begin position="260"/>
        <end position="281"/>
    </location>
</feature>
<accession>A0A0R2JTC6</accession>
<sequence length="390" mass="43727">MSQQDKYYIEIPDDVLEQINIKPNSELNAVFSNGQFTLQDESAGNHNEKVSIRTFLLTSLVAGILAFISFELLQLSTVPLQGDNSISQATIYLSLIFGGISYLINLIKVRHQKLGELKWRHIITLTLAMSLILLATLAFFFKFFSNAFIGLRLDLYTTSILVGLITGLSSYTLAAAARDVSFSSITYTLIAMLFGGILFSMLTNGSPDWWQHNFSYLGTEQAKNAIYFNFTLIFSGLIMLTLVDYLFSALNASFKKNRRLFCLRILFSLLSITLAGVGLFPNNPGWTHEVHDQIAQLLVTWILIMIVGIKWFLPQASHEFIVTSYSVGGLLILSDILFQKVHYLSLTGFEVTACGLVFFWLIMLLLHLRNIALPASQFKTKVVKSPNSDV</sequence>
<dbReference type="EMBL" id="JQCD01000005">
    <property type="protein sequence ID" value="KRN77914.1"/>
    <property type="molecule type" value="Genomic_DNA"/>
</dbReference>
<dbReference type="RefSeq" id="WP_057786023.1">
    <property type="nucleotide sequence ID" value="NZ_JQCD01000005.1"/>
</dbReference>
<feature type="transmembrane region" description="Helical" evidence="1">
    <location>
        <begin position="119"/>
        <end position="141"/>
    </location>
</feature>
<comment type="caution">
    <text evidence="2">The sequence shown here is derived from an EMBL/GenBank/DDBJ whole genome shotgun (WGS) entry which is preliminary data.</text>
</comment>
<gene>
    <name evidence="2" type="ORF">IV67_GL000732</name>
</gene>
<evidence type="ECO:0000256" key="1">
    <source>
        <dbReference type="SAM" id="Phobius"/>
    </source>
</evidence>
<feature type="transmembrane region" description="Helical" evidence="1">
    <location>
        <begin position="55"/>
        <end position="77"/>
    </location>
</feature>
<keyword evidence="1" id="KW-1133">Transmembrane helix</keyword>
<reference evidence="2 3" key="1">
    <citation type="journal article" date="2015" name="Genome Announc.">
        <title>Expanding the biotechnology potential of lactobacilli through comparative genomics of 213 strains and associated genera.</title>
        <authorList>
            <person name="Sun Z."/>
            <person name="Harris H.M."/>
            <person name="McCann A."/>
            <person name="Guo C."/>
            <person name="Argimon S."/>
            <person name="Zhang W."/>
            <person name="Yang X."/>
            <person name="Jeffery I.B."/>
            <person name="Cooney J.C."/>
            <person name="Kagawa T.F."/>
            <person name="Liu W."/>
            <person name="Song Y."/>
            <person name="Salvetti E."/>
            <person name="Wrobel A."/>
            <person name="Rasinkangas P."/>
            <person name="Parkhill J."/>
            <person name="Rea M.C."/>
            <person name="O'Sullivan O."/>
            <person name="Ritari J."/>
            <person name="Douillard F.P."/>
            <person name="Paul Ross R."/>
            <person name="Yang R."/>
            <person name="Briner A.E."/>
            <person name="Felis G.E."/>
            <person name="de Vos W.M."/>
            <person name="Barrangou R."/>
            <person name="Klaenhammer T.R."/>
            <person name="Caufield P.W."/>
            <person name="Cui Y."/>
            <person name="Zhang H."/>
            <person name="O'Toole P.W."/>
        </authorList>
    </citation>
    <scope>NUCLEOTIDE SEQUENCE [LARGE SCALE GENOMIC DNA]</scope>
    <source>
        <strain evidence="2 3">DSM 20014</strain>
    </source>
</reference>
<evidence type="ECO:0000313" key="2">
    <source>
        <dbReference type="EMBL" id="KRN77914.1"/>
    </source>
</evidence>
<feature type="transmembrane region" description="Helical" evidence="1">
    <location>
        <begin position="293"/>
        <end position="313"/>
    </location>
</feature>
<dbReference type="Pfam" id="PF06197">
    <property type="entry name" value="DUF998"/>
    <property type="match status" value="1"/>
</dbReference>
<feature type="transmembrane region" description="Helical" evidence="1">
    <location>
        <begin position="225"/>
        <end position="248"/>
    </location>
</feature>
<keyword evidence="1" id="KW-0812">Transmembrane</keyword>
<dbReference type="STRING" id="1620.IV67_GL000732"/>
<name>A0A0R2JTC6_9LACO</name>